<evidence type="ECO:0000256" key="5">
    <source>
        <dbReference type="PROSITE-ProRule" id="PRU10015"/>
    </source>
</evidence>
<feature type="active site" description="Nucleophile" evidence="4">
    <location>
        <position position="375"/>
    </location>
</feature>
<feature type="domain" description="TRAM" evidence="6">
    <location>
        <begin position="1"/>
        <end position="57"/>
    </location>
</feature>
<gene>
    <name evidence="7" type="ORF">V8P97_04855</name>
</gene>
<sequence length="422" mass="46166">MEVRVRVERYADQGRCVGHVDGQVVFVRFALPGELVDVLLDEPHDRRDRFRTGEVVRVLEPSPDRVDPVWPLAGPLAWGGGLGGADLVHVNLSGQLAWKADVIAQQMERLGGVRTPIPIDRPEGDLARSGLNWRTRIDLVADGQGRPSMRRRASHDRVPLTTMPLATRDLLDLADRYGIWEGGFRPGSRIRLAVPAAEGGAGDDFAILEDGHVRQGVPRVREEVAVGVRTYSYRVDASGFWQVHCQAPSLLVSAVLSQAGPSAGRDRPPVVWDLYSGSGLFTLPLADRATTPRRVLAVEGSARAVRDARRNLEAAGLSDVCLRQGDVGRILAKGLPRRLARPDLVLLDPPRAGAKAAVCGQIAQAGAGRIIYVACDPTSLARDTRTLSDLGYRLDWIHAYDIYPMTHHVETIAVFTRTRESR</sequence>
<feature type="binding site" evidence="4">
    <location>
        <position position="348"/>
    </location>
    <ligand>
        <name>S-adenosyl-L-methionine</name>
        <dbReference type="ChEBI" id="CHEBI:59789"/>
    </ligand>
</feature>
<evidence type="ECO:0000256" key="2">
    <source>
        <dbReference type="ARBA" id="ARBA00022679"/>
    </source>
</evidence>
<dbReference type="RefSeq" id="WP_340469345.1">
    <property type="nucleotide sequence ID" value="NZ_JBANBB010000001.1"/>
</dbReference>
<dbReference type="SUPFAM" id="SSF50249">
    <property type="entry name" value="Nucleic acid-binding proteins"/>
    <property type="match status" value="1"/>
</dbReference>
<dbReference type="Pfam" id="PF01938">
    <property type="entry name" value="TRAM"/>
    <property type="match status" value="1"/>
</dbReference>
<dbReference type="EMBL" id="JBANBB010000001">
    <property type="protein sequence ID" value="MEK0306790.1"/>
    <property type="molecule type" value="Genomic_DNA"/>
</dbReference>
<feature type="active site" evidence="5">
    <location>
        <position position="375"/>
    </location>
</feature>
<protein>
    <submittedName>
        <fullName evidence="7">TRAM domain-containing protein</fullName>
    </submittedName>
</protein>
<proteinExistence type="inferred from homology"/>
<comment type="caution">
    <text evidence="7">The sequence shown here is derived from an EMBL/GenBank/DDBJ whole genome shotgun (WGS) entry which is preliminary data.</text>
</comment>
<feature type="binding site" evidence="4">
    <location>
        <position position="299"/>
    </location>
    <ligand>
        <name>S-adenosyl-L-methionine</name>
        <dbReference type="ChEBI" id="CHEBI:59789"/>
    </ligand>
</feature>
<evidence type="ECO:0000256" key="1">
    <source>
        <dbReference type="ARBA" id="ARBA00022603"/>
    </source>
</evidence>
<dbReference type="PROSITE" id="PS50926">
    <property type="entry name" value="TRAM"/>
    <property type="match status" value="1"/>
</dbReference>
<dbReference type="InterPro" id="IPR012340">
    <property type="entry name" value="NA-bd_OB-fold"/>
</dbReference>
<dbReference type="PROSITE" id="PS01230">
    <property type="entry name" value="TRMA_1"/>
    <property type="match status" value="1"/>
</dbReference>
<evidence type="ECO:0000256" key="4">
    <source>
        <dbReference type="PROSITE-ProRule" id="PRU01024"/>
    </source>
</evidence>
<reference evidence="7 8" key="1">
    <citation type="submission" date="2024-02" db="EMBL/GenBank/DDBJ databases">
        <title>Bifidobacterium honeyensis sp. nov., isolated from the comb honey.</title>
        <authorList>
            <person name="Liu W."/>
            <person name="Li Y."/>
        </authorList>
    </citation>
    <scope>NUCLEOTIDE SEQUENCE [LARGE SCALE GENOMIC DNA]</scope>
    <source>
        <strain evidence="7 8">IMAU50988</strain>
    </source>
</reference>
<comment type="similarity">
    <text evidence="4">Belongs to the class I-like SAM-binding methyltransferase superfamily. RNA M5U methyltransferase family.</text>
</comment>
<dbReference type="InterPro" id="IPR002792">
    <property type="entry name" value="TRAM_dom"/>
</dbReference>
<keyword evidence="3 4" id="KW-0949">S-adenosyl-L-methionine</keyword>
<dbReference type="CDD" id="cd02440">
    <property type="entry name" value="AdoMet_MTases"/>
    <property type="match status" value="1"/>
</dbReference>
<evidence type="ECO:0000313" key="8">
    <source>
        <dbReference type="Proteomes" id="UP001373159"/>
    </source>
</evidence>
<dbReference type="Gene3D" id="2.40.50.140">
    <property type="entry name" value="Nucleic acid-binding proteins"/>
    <property type="match status" value="1"/>
</dbReference>
<keyword evidence="8" id="KW-1185">Reference proteome</keyword>
<dbReference type="SUPFAM" id="SSF53335">
    <property type="entry name" value="S-adenosyl-L-methionine-dependent methyltransferases"/>
    <property type="match status" value="1"/>
</dbReference>
<evidence type="ECO:0000313" key="7">
    <source>
        <dbReference type="EMBL" id="MEK0306790.1"/>
    </source>
</evidence>
<dbReference type="Pfam" id="PF05958">
    <property type="entry name" value="tRNA_U5-meth_tr"/>
    <property type="match status" value="1"/>
</dbReference>
<dbReference type="Gene3D" id="3.40.50.150">
    <property type="entry name" value="Vaccinia Virus protein VP39"/>
    <property type="match status" value="1"/>
</dbReference>
<keyword evidence="2 4" id="KW-0808">Transferase</keyword>
<keyword evidence="1 4" id="KW-0489">Methyltransferase</keyword>
<name>A0ABU8ZNG4_9BIFI</name>
<dbReference type="InterPro" id="IPR010280">
    <property type="entry name" value="U5_MeTrfase_fam"/>
</dbReference>
<accession>A0ABU8ZNG4</accession>
<dbReference type="PROSITE" id="PS51687">
    <property type="entry name" value="SAM_MT_RNA_M5U"/>
    <property type="match status" value="1"/>
</dbReference>
<dbReference type="Proteomes" id="UP001373159">
    <property type="component" value="Unassembled WGS sequence"/>
</dbReference>
<dbReference type="PANTHER" id="PTHR11061">
    <property type="entry name" value="RNA M5U METHYLTRANSFERASE"/>
    <property type="match status" value="1"/>
</dbReference>
<evidence type="ECO:0000259" key="6">
    <source>
        <dbReference type="PROSITE" id="PS50926"/>
    </source>
</evidence>
<dbReference type="PANTHER" id="PTHR11061:SF30">
    <property type="entry name" value="TRNA (URACIL(54)-C(5))-METHYLTRANSFERASE"/>
    <property type="match status" value="1"/>
</dbReference>
<dbReference type="InterPro" id="IPR029063">
    <property type="entry name" value="SAM-dependent_MTases_sf"/>
</dbReference>
<evidence type="ECO:0000256" key="3">
    <source>
        <dbReference type="ARBA" id="ARBA00022691"/>
    </source>
</evidence>
<feature type="binding site" evidence="4">
    <location>
        <position position="242"/>
    </location>
    <ligand>
        <name>S-adenosyl-L-methionine</name>
        <dbReference type="ChEBI" id="CHEBI:59789"/>
    </ligand>
</feature>
<organism evidence="7 8">
    <name type="scientific">Bifidobacterium favimelis</name>
    <dbReference type="NCBI Taxonomy" id="3122979"/>
    <lineage>
        <taxon>Bacteria</taxon>
        <taxon>Bacillati</taxon>
        <taxon>Actinomycetota</taxon>
        <taxon>Actinomycetes</taxon>
        <taxon>Bifidobacteriales</taxon>
        <taxon>Bifidobacteriaceae</taxon>
        <taxon>Bifidobacterium</taxon>
    </lineage>
</organism>
<dbReference type="InterPro" id="IPR030390">
    <property type="entry name" value="MeTrfase_TrmA_AS"/>
</dbReference>
<feature type="binding site" evidence="4">
    <location>
        <position position="275"/>
    </location>
    <ligand>
        <name>S-adenosyl-L-methionine</name>
        <dbReference type="ChEBI" id="CHEBI:59789"/>
    </ligand>
</feature>